<dbReference type="EMBL" id="JAEVFJ010000011">
    <property type="protein sequence ID" value="KAH8101788.1"/>
    <property type="molecule type" value="Genomic_DNA"/>
</dbReference>
<evidence type="ECO:0000313" key="1">
    <source>
        <dbReference type="EMBL" id="KAH8101788.1"/>
    </source>
</evidence>
<dbReference type="AlphaFoldDB" id="A0A8K0XQT2"/>
<evidence type="ECO:0008006" key="3">
    <source>
        <dbReference type="Google" id="ProtNLM"/>
    </source>
</evidence>
<proteinExistence type="predicted"/>
<keyword evidence="2" id="KW-1185">Reference proteome</keyword>
<comment type="caution">
    <text evidence="1">The sequence shown here is derived from an EMBL/GenBank/DDBJ whole genome shotgun (WGS) entry which is preliminary data.</text>
</comment>
<evidence type="ECO:0000313" key="2">
    <source>
        <dbReference type="Proteomes" id="UP000813824"/>
    </source>
</evidence>
<sequence length="419" mass="47827">MLKAIDAPNLGQLSSTASSYSQIPTEVWETVVDWIVDDMWSKYIDRPARKQLASCSLVCRSWTPRSRFHLSRHLELTSESGLACVTQRLKETPGLADRVETLEIHCTKGGDQHWVSLAPLHLPRMEYLKNLTLVGFDFTKKHPHIYEAYRQLKTDQLYLLHPTYSRFSQVTQLGLVTRTQLFHVGPRVGLPSIMSSLETGPLVIGGSHLSEIHLSLTWHELSVASLNWLLRRGSIRSIRLRLQEEMEGKAWGSELAVWTRIAVLFRSLCAQSPSGQLDVVLASRSEHKRIFHMFTVKDITDRPVKERTMLFHPNPPSELIPHILHGVRVSLCRLNRVLLPAMTKPVDSQIWQAIDDKISYVGFHDLDECSIYYDPHDSMTGYHVGHHGCLHEAYRQWMPRTAARGFLRCSDGPECCALR</sequence>
<accession>A0A8K0XQT2</accession>
<organism evidence="1 2">
    <name type="scientific">Cristinia sonorae</name>
    <dbReference type="NCBI Taxonomy" id="1940300"/>
    <lineage>
        <taxon>Eukaryota</taxon>
        <taxon>Fungi</taxon>
        <taxon>Dikarya</taxon>
        <taxon>Basidiomycota</taxon>
        <taxon>Agaricomycotina</taxon>
        <taxon>Agaricomycetes</taxon>
        <taxon>Agaricomycetidae</taxon>
        <taxon>Agaricales</taxon>
        <taxon>Pleurotineae</taxon>
        <taxon>Stephanosporaceae</taxon>
        <taxon>Cristinia</taxon>
    </lineage>
</organism>
<protein>
    <recommendedName>
        <fullName evidence="3">F-box domain-containing protein</fullName>
    </recommendedName>
</protein>
<name>A0A8K0XQT2_9AGAR</name>
<gene>
    <name evidence="1" type="ORF">BXZ70DRAFT_931921</name>
</gene>
<reference evidence="1" key="1">
    <citation type="journal article" date="2021" name="New Phytol.">
        <title>Evolutionary innovations through gain and loss of genes in the ectomycorrhizal Boletales.</title>
        <authorList>
            <person name="Wu G."/>
            <person name="Miyauchi S."/>
            <person name="Morin E."/>
            <person name="Kuo A."/>
            <person name="Drula E."/>
            <person name="Varga T."/>
            <person name="Kohler A."/>
            <person name="Feng B."/>
            <person name="Cao Y."/>
            <person name="Lipzen A."/>
            <person name="Daum C."/>
            <person name="Hundley H."/>
            <person name="Pangilinan J."/>
            <person name="Johnson J."/>
            <person name="Barry K."/>
            <person name="LaButti K."/>
            <person name="Ng V."/>
            <person name="Ahrendt S."/>
            <person name="Min B."/>
            <person name="Choi I.G."/>
            <person name="Park H."/>
            <person name="Plett J.M."/>
            <person name="Magnuson J."/>
            <person name="Spatafora J.W."/>
            <person name="Nagy L.G."/>
            <person name="Henrissat B."/>
            <person name="Grigoriev I.V."/>
            <person name="Yang Z.L."/>
            <person name="Xu J."/>
            <person name="Martin F.M."/>
        </authorList>
    </citation>
    <scope>NUCLEOTIDE SEQUENCE</scope>
    <source>
        <strain evidence="1">KKN 215</strain>
    </source>
</reference>
<dbReference type="OrthoDB" id="2869883at2759"/>
<dbReference type="Proteomes" id="UP000813824">
    <property type="component" value="Unassembled WGS sequence"/>
</dbReference>